<protein>
    <submittedName>
        <fullName evidence="2">Uncharacterized protein</fullName>
    </submittedName>
</protein>
<dbReference type="AlphaFoldDB" id="A0A060ZNU2"/>
<dbReference type="EMBL" id="LK022848">
    <property type="protein sequence ID" value="CDR05051.1"/>
    <property type="molecule type" value="Genomic_DNA"/>
</dbReference>
<proteinExistence type="predicted"/>
<gene>
    <name evidence="2" type="ORF">SIRAN2028</name>
</gene>
<accession>A0A060ZNU2</accession>
<feature type="compositionally biased region" description="Low complexity" evidence="1">
    <location>
        <begin position="1"/>
        <end position="26"/>
    </location>
</feature>
<dbReference type="HOGENOM" id="CLU_2620556_0_0_11"/>
<dbReference type="PATRIC" id="fig|576784.4.peg.1945"/>
<organism evidence="2">
    <name type="scientific">Streptomyces iranensis</name>
    <dbReference type="NCBI Taxonomy" id="576784"/>
    <lineage>
        <taxon>Bacteria</taxon>
        <taxon>Bacillati</taxon>
        <taxon>Actinomycetota</taxon>
        <taxon>Actinomycetes</taxon>
        <taxon>Kitasatosporales</taxon>
        <taxon>Streptomycetaceae</taxon>
        <taxon>Streptomyces</taxon>
        <taxon>Streptomyces violaceusniger group</taxon>
    </lineage>
</organism>
<name>A0A060ZNU2_9ACTN</name>
<evidence type="ECO:0000313" key="2">
    <source>
        <dbReference type="EMBL" id="CDR05051.1"/>
    </source>
</evidence>
<sequence length="78" mass="7802">MEMMLSPPSAKNSSSTPTSASPSTSANRAHRVFSRGVAAARPVVRSAPGSGTGSAVRSSFPFAVNGSASSVMRADGSM</sequence>
<evidence type="ECO:0000256" key="1">
    <source>
        <dbReference type="SAM" id="MobiDB-lite"/>
    </source>
</evidence>
<feature type="region of interest" description="Disordered" evidence="1">
    <location>
        <begin position="1"/>
        <end position="29"/>
    </location>
</feature>
<reference evidence="2" key="1">
    <citation type="submission" date="2014-05" db="EMBL/GenBank/DDBJ databases">
        <authorList>
            <person name="Horn Fabian"/>
        </authorList>
    </citation>
    <scope>NUCLEOTIDE SEQUENCE</scope>
</reference>